<dbReference type="AlphaFoldDB" id="A0A8K0CTA9"/>
<keyword evidence="2" id="KW-1185">Reference proteome</keyword>
<proteinExistence type="predicted"/>
<evidence type="ECO:0000313" key="1">
    <source>
        <dbReference type="EMBL" id="KAF2892159.1"/>
    </source>
</evidence>
<sequence length="59" mass="7122">MQGINFSLLKRLPWYLQIYPVIKNSVCKQLLLKNRMQLYGKATELFIWHPIFTKVKKLQ</sequence>
<evidence type="ECO:0000313" key="2">
    <source>
        <dbReference type="Proteomes" id="UP000801492"/>
    </source>
</evidence>
<reference evidence="1" key="1">
    <citation type="submission" date="2019-08" db="EMBL/GenBank/DDBJ databases">
        <title>The genome of the North American firefly Photinus pyralis.</title>
        <authorList>
            <consortium name="Photinus pyralis genome working group"/>
            <person name="Fallon T.R."/>
            <person name="Sander Lower S.E."/>
            <person name="Weng J.-K."/>
        </authorList>
    </citation>
    <scope>NUCLEOTIDE SEQUENCE</scope>
    <source>
        <strain evidence="1">TRF0915ILg1</strain>
        <tissue evidence="1">Whole body</tissue>
    </source>
</reference>
<organism evidence="1 2">
    <name type="scientific">Ignelater luminosus</name>
    <name type="common">Cucubano</name>
    <name type="synonym">Pyrophorus luminosus</name>
    <dbReference type="NCBI Taxonomy" id="2038154"/>
    <lineage>
        <taxon>Eukaryota</taxon>
        <taxon>Metazoa</taxon>
        <taxon>Ecdysozoa</taxon>
        <taxon>Arthropoda</taxon>
        <taxon>Hexapoda</taxon>
        <taxon>Insecta</taxon>
        <taxon>Pterygota</taxon>
        <taxon>Neoptera</taxon>
        <taxon>Endopterygota</taxon>
        <taxon>Coleoptera</taxon>
        <taxon>Polyphaga</taxon>
        <taxon>Elateriformia</taxon>
        <taxon>Elateroidea</taxon>
        <taxon>Elateridae</taxon>
        <taxon>Agrypninae</taxon>
        <taxon>Pyrophorini</taxon>
        <taxon>Ignelater</taxon>
    </lineage>
</organism>
<comment type="caution">
    <text evidence="1">The sequence shown here is derived from an EMBL/GenBank/DDBJ whole genome shotgun (WGS) entry which is preliminary data.</text>
</comment>
<dbReference type="Proteomes" id="UP000801492">
    <property type="component" value="Unassembled WGS sequence"/>
</dbReference>
<accession>A0A8K0CTA9</accession>
<name>A0A8K0CTA9_IGNLU</name>
<dbReference type="EMBL" id="VTPC01010831">
    <property type="protein sequence ID" value="KAF2892159.1"/>
    <property type="molecule type" value="Genomic_DNA"/>
</dbReference>
<gene>
    <name evidence="1" type="ORF">ILUMI_14014</name>
</gene>
<protein>
    <submittedName>
        <fullName evidence="1">Uncharacterized protein</fullName>
    </submittedName>
</protein>